<dbReference type="InterPro" id="IPR011057">
    <property type="entry name" value="Mss4-like_sf"/>
</dbReference>
<dbReference type="GO" id="GO:0046872">
    <property type="term" value="F:metal ion binding"/>
    <property type="evidence" value="ECO:0007669"/>
    <property type="project" value="UniProtKB-KW"/>
</dbReference>
<dbReference type="Pfam" id="PF04828">
    <property type="entry name" value="GFA"/>
    <property type="match status" value="1"/>
</dbReference>
<evidence type="ECO:0000256" key="1">
    <source>
        <dbReference type="ARBA" id="ARBA00005495"/>
    </source>
</evidence>
<accession>A0A9P5PNJ8</accession>
<comment type="caution">
    <text evidence="5">The sequence shown here is derived from an EMBL/GenBank/DDBJ whole genome shotgun (WGS) entry which is preliminary data.</text>
</comment>
<feature type="domain" description="CENP-V/GFA" evidence="4">
    <location>
        <begin position="4"/>
        <end position="122"/>
    </location>
</feature>
<dbReference type="Gene3D" id="2.170.150.70">
    <property type="match status" value="1"/>
</dbReference>
<organism evidence="5 6">
    <name type="scientific">Rhodocollybia butyracea</name>
    <dbReference type="NCBI Taxonomy" id="206335"/>
    <lineage>
        <taxon>Eukaryota</taxon>
        <taxon>Fungi</taxon>
        <taxon>Dikarya</taxon>
        <taxon>Basidiomycota</taxon>
        <taxon>Agaricomycotina</taxon>
        <taxon>Agaricomycetes</taxon>
        <taxon>Agaricomycetidae</taxon>
        <taxon>Agaricales</taxon>
        <taxon>Marasmiineae</taxon>
        <taxon>Omphalotaceae</taxon>
        <taxon>Rhodocollybia</taxon>
    </lineage>
</organism>
<dbReference type="PROSITE" id="PS51891">
    <property type="entry name" value="CENP_V_GFA"/>
    <property type="match status" value="1"/>
</dbReference>
<keyword evidence="6" id="KW-1185">Reference proteome</keyword>
<keyword evidence="2" id="KW-0479">Metal-binding</keyword>
<reference evidence="5" key="1">
    <citation type="submission" date="2020-11" db="EMBL/GenBank/DDBJ databases">
        <authorList>
            <consortium name="DOE Joint Genome Institute"/>
            <person name="Ahrendt S."/>
            <person name="Riley R."/>
            <person name="Andreopoulos W."/>
            <person name="Labutti K."/>
            <person name="Pangilinan J."/>
            <person name="Ruiz-Duenas F.J."/>
            <person name="Barrasa J.M."/>
            <person name="Sanchez-Garcia M."/>
            <person name="Camarero S."/>
            <person name="Miyauchi S."/>
            <person name="Serrano A."/>
            <person name="Linde D."/>
            <person name="Babiker R."/>
            <person name="Drula E."/>
            <person name="Ayuso-Fernandez I."/>
            <person name="Pacheco R."/>
            <person name="Padilla G."/>
            <person name="Ferreira P."/>
            <person name="Barriuso J."/>
            <person name="Kellner H."/>
            <person name="Castanera R."/>
            <person name="Alfaro M."/>
            <person name="Ramirez L."/>
            <person name="Pisabarro A.G."/>
            <person name="Kuo A."/>
            <person name="Tritt A."/>
            <person name="Lipzen A."/>
            <person name="He G."/>
            <person name="Yan M."/>
            <person name="Ng V."/>
            <person name="Cullen D."/>
            <person name="Martin F."/>
            <person name="Rosso M.-N."/>
            <person name="Henrissat B."/>
            <person name="Hibbett D."/>
            <person name="Martinez A.T."/>
            <person name="Grigoriev I.V."/>
        </authorList>
    </citation>
    <scope>NUCLEOTIDE SEQUENCE</scope>
    <source>
        <strain evidence="5">AH 40177</strain>
    </source>
</reference>
<dbReference type="PANTHER" id="PTHR28620:SF1">
    <property type="entry name" value="CENP-V_GFA DOMAIN-CONTAINING PROTEIN"/>
    <property type="match status" value="1"/>
</dbReference>
<dbReference type="InterPro" id="IPR052355">
    <property type="entry name" value="CENP-V-like"/>
</dbReference>
<sequence length="142" mass="15622">MTTYSGNCHCGLVKYTITLPGSIYEQDITSCNCSLCVRYGSLFVYFPKKEAKYFSGEGDLKKYSASFGSKLAHHRFCPQCGSYMGWQSVEPEASAFLPGVEGVNVRMLNDIDIAKLKIKPLNGLTGFGGDYEVGKWHGAEAH</sequence>
<gene>
    <name evidence="5" type="ORF">BDP27DRAFT_1325779</name>
</gene>
<proteinExistence type="inferred from homology"/>
<evidence type="ECO:0000256" key="3">
    <source>
        <dbReference type="ARBA" id="ARBA00022833"/>
    </source>
</evidence>
<evidence type="ECO:0000259" key="4">
    <source>
        <dbReference type="PROSITE" id="PS51891"/>
    </source>
</evidence>
<evidence type="ECO:0000256" key="2">
    <source>
        <dbReference type="ARBA" id="ARBA00022723"/>
    </source>
</evidence>
<dbReference type="OrthoDB" id="3264588at2759"/>
<dbReference type="PANTHER" id="PTHR28620">
    <property type="entry name" value="CENTROMERE PROTEIN V"/>
    <property type="match status" value="1"/>
</dbReference>
<evidence type="ECO:0000313" key="5">
    <source>
        <dbReference type="EMBL" id="KAF9069194.1"/>
    </source>
</evidence>
<dbReference type="AlphaFoldDB" id="A0A9P5PNJ8"/>
<dbReference type="SUPFAM" id="SSF51316">
    <property type="entry name" value="Mss4-like"/>
    <property type="match status" value="1"/>
</dbReference>
<dbReference type="GO" id="GO:0016846">
    <property type="term" value="F:carbon-sulfur lyase activity"/>
    <property type="evidence" value="ECO:0007669"/>
    <property type="project" value="InterPro"/>
</dbReference>
<dbReference type="EMBL" id="JADNRY010000053">
    <property type="protein sequence ID" value="KAF9069194.1"/>
    <property type="molecule type" value="Genomic_DNA"/>
</dbReference>
<protein>
    <submittedName>
        <fullName evidence="5">Mss4-like protein</fullName>
    </submittedName>
</protein>
<dbReference type="InterPro" id="IPR006913">
    <property type="entry name" value="CENP-V/GFA"/>
</dbReference>
<name>A0A9P5PNJ8_9AGAR</name>
<dbReference type="Proteomes" id="UP000772434">
    <property type="component" value="Unassembled WGS sequence"/>
</dbReference>
<comment type="similarity">
    <text evidence="1">Belongs to the Gfa family.</text>
</comment>
<keyword evidence="3" id="KW-0862">Zinc</keyword>
<evidence type="ECO:0000313" key="6">
    <source>
        <dbReference type="Proteomes" id="UP000772434"/>
    </source>
</evidence>